<evidence type="ECO:0000256" key="16">
    <source>
        <dbReference type="ARBA" id="ARBA00023098"/>
    </source>
</evidence>
<dbReference type="GO" id="GO:0046872">
    <property type="term" value="F:metal ion binding"/>
    <property type="evidence" value="ECO:0007669"/>
    <property type="project" value="UniProtKB-KW"/>
</dbReference>
<evidence type="ECO:0000256" key="18">
    <source>
        <dbReference type="ARBA" id="ARBA00023209"/>
    </source>
</evidence>
<evidence type="ECO:0000256" key="8">
    <source>
        <dbReference type="ARBA" id="ARBA00022679"/>
    </source>
</evidence>
<dbReference type="GO" id="GO:0004143">
    <property type="term" value="F:ATP-dependent diacylglycerol kinase activity"/>
    <property type="evidence" value="ECO:0007669"/>
    <property type="project" value="UniProtKB-EC"/>
</dbReference>
<dbReference type="Gene3D" id="1.10.287.3610">
    <property type="match status" value="1"/>
</dbReference>
<comment type="subcellular location">
    <subcellularLocation>
        <location evidence="1">Cell inner membrane</location>
        <topology evidence="1">Multi-pass membrane protein</topology>
    </subcellularLocation>
</comment>
<feature type="binding site" evidence="22">
    <location>
        <position position="29"/>
    </location>
    <ligand>
        <name>ATP</name>
        <dbReference type="ChEBI" id="CHEBI:30616"/>
    </ligand>
</feature>
<keyword evidence="5" id="KW-1003">Cell membrane</keyword>
<feature type="binding site" evidence="23">
    <location>
        <position position="41"/>
    </location>
    <ligand>
        <name>a divalent metal cation</name>
        <dbReference type="ChEBI" id="CHEBI:60240"/>
    </ligand>
</feature>
<keyword evidence="6" id="KW-0444">Lipid biosynthesis</keyword>
<dbReference type="PATRIC" id="fig|1357400.3.peg.1159"/>
<evidence type="ECO:0000256" key="13">
    <source>
        <dbReference type="ARBA" id="ARBA00022840"/>
    </source>
</evidence>
<keyword evidence="17 24" id="KW-0472">Membrane</keyword>
<evidence type="ECO:0000256" key="19">
    <source>
        <dbReference type="ARBA" id="ARBA00023264"/>
    </source>
</evidence>
<dbReference type="InterPro" id="IPR000829">
    <property type="entry name" value="DAGK"/>
</dbReference>
<evidence type="ECO:0000256" key="14">
    <source>
        <dbReference type="ARBA" id="ARBA00022842"/>
    </source>
</evidence>
<protein>
    <recommendedName>
        <fullName evidence="4 24">Diacylglycerol kinase</fullName>
        <ecNumber evidence="3 24">2.7.1.107</ecNumber>
    </recommendedName>
</protein>
<organism evidence="25 26">
    <name type="scientific">Helicobacter macacae MIT 99-5501</name>
    <dbReference type="NCBI Taxonomy" id="1357400"/>
    <lineage>
        <taxon>Bacteria</taxon>
        <taxon>Pseudomonadati</taxon>
        <taxon>Campylobacterota</taxon>
        <taxon>Epsilonproteobacteria</taxon>
        <taxon>Campylobacterales</taxon>
        <taxon>Helicobacteraceae</taxon>
        <taxon>Helicobacter</taxon>
    </lineage>
</organism>
<dbReference type="InterPro" id="IPR033718">
    <property type="entry name" value="DAGK_prok"/>
</dbReference>
<feature type="binding site" evidence="21">
    <location>
        <position position="82"/>
    </location>
    <ligand>
        <name>substrate</name>
    </ligand>
</feature>
<evidence type="ECO:0000256" key="3">
    <source>
        <dbReference type="ARBA" id="ARBA00012133"/>
    </source>
</evidence>
<keyword evidence="7" id="KW-0997">Cell inner membrane</keyword>
<keyword evidence="16 24" id="KW-0443">Lipid metabolism</keyword>
<dbReference type="OrthoDB" id="5460798at2"/>
<evidence type="ECO:0000256" key="20">
    <source>
        <dbReference type="PIRSR" id="PIRSR600829-1"/>
    </source>
</evidence>
<dbReference type="EMBL" id="AZJI01000004">
    <property type="protein sequence ID" value="ETD24094.1"/>
    <property type="molecule type" value="Genomic_DNA"/>
</dbReference>
<keyword evidence="19 24" id="KW-1208">Phospholipid metabolism</keyword>
<comment type="caution">
    <text evidence="24">Lacks conserved residue(s) required for the propagation of feature annotation.</text>
</comment>
<dbReference type="Pfam" id="PF01219">
    <property type="entry name" value="DAGK_prokar"/>
    <property type="match status" value="1"/>
</dbReference>
<evidence type="ECO:0000256" key="22">
    <source>
        <dbReference type="PIRSR" id="PIRSR600829-3"/>
    </source>
</evidence>
<gene>
    <name evidence="25" type="ORF">HMPREF2086_00841</name>
</gene>
<dbReference type="HOGENOM" id="CLU_112343_3_0_7"/>
<feature type="binding site" evidence="22">
    <location>
        <begin position="107"/>
        <end position="108"/>
    </location>
    <ligand>
        <name>ATP</name>
        <dbReference type="ChEBI" id="CHEBI:30616"/>
    </ligand>
</feature>
<evidence type="ECO:0000313" key="25">
    <source>
        <dbReference type="EMBL" id="ETD24094.1"/>
    </source>
</evidence>
<keyword evidence="26" id="KW-1185">Reference proteome</keyword>
<evidence type="ECO:0000256" key="1">
    <source>
        <dbReference type="ARBA" id="ARBA00004429"/>
    </source>
</evidence>
<keyword evidence="14 23" id="KW-0460">Magnesium</keyword>
<evidence type="ECO:0000256" key="4">
    <source>
        <dbReference type="ARBA" id="ARBA00017575"/>
    </source>
</evidence>
<feature type="binding site" evidence="21">
    <location>
        <position position="22"/>
    </location>
    <ligand>
        <name>substrate</name>
    </ligand>
</feature>
<dbReference type="eggNOG" id="COG0818">
    <property type="taxonomic scope" value="Bacteria"/>
</dbReference>
<keyword evidence="13 22" id="KW-0067">ATP-binding</keyword>
<dbReference type="GO" id="GO:0005886">
    <property type="term" value="C:plasma membrane"/>
    <property type="evidence" value="ECO:0007669"/>
    <property type="project" value="UniProtKB-SubCell"/>
</dbReference>
<feature type="transmembrane region" description="Helical" evidence="24">
    <location>
        <begin position="68"/>
        <end position="88"/>
    </location>
</feature>
<comment type="catalytic activity">
    <reaction evidence="24">
        <text>a 1,2-diacyl-sn-glycerol + ATP = a 1,2-diacyl-sn-glycero-3-phosphate + ADP + H(+)</text>
        <dbReference type="Rhea" id="RHEA:10272"/>
        <dbReference type="ChEBI" id="CHEBI:15378"/>
        <dbReference type="ChEBI" id="CHEBI:17815"/>
        <dbReference type="ChEBI" id="CHEBI:30616"/>
        <dbReference type="ChEBI" id="CHEBI:58608"/>
        <dbReference type="ChEBI" id="CHEBI:456216"/>
        <dbReference type="EC" id="2.7.1.107"/>
    </reaction>
</comment>
<evidence type="ECO:0000256" key="11">
    <source>
        <dbReference type="ARBA" id="ARBA00022741"/>
    </source>
</evidence>
<dbReference type="STRING" id="1357400.HMPREF2086_00841"/>
<dbReference type="PANTHER" id="PTHR34299:SF1">
    <property type="entry name" value="DIACYLGLYCEROL KINASE"/>
    <property type="match status" value="1"/>
</dbReference>
<keyword evidence="11 22" id="KW-0547">Nucleotide-binding</keyword>
<feature type="binding site" evidence="22">
    <location>
        <position position="89"/>
    </location>
    <ligand>
        <name>ATP</name>
        <dbReference type="ChEBI" id="CHEBI:30616"/>
    </ligand>
</feature>
<comment type="function">
    <text evidence="24">Catalyzes the ATP-dependent phosphorylation of sn-l,2-diacylglycerol (DAG) to phosphatidic acid. Involved in the recycling of diacylglycerol produced as a by-product during membrane-derived oligosaccharide (MDO) biosynthesis.</text>
</comment>
<feature type="binding site" evidence="22">
    <location>
        <position position="22"/>
    </location>
    <ligand>
        <name>ATP</name>
        <dbReference type="ChEBI" id="CHEBI:30616"/>
    </ligand>
</feature>
<dbReference type="AlphaFoldDB" id="V8C9Q7"/>
<evidence type="ECO:0000256" key="10">
    <source>
        <dbReference type="ARBA" id="ARBA00022723"/>
    </source>
</evidence>
<dbReference type="Proteomes" id="UP000018731">
    <property type="component" value="Unassembled WGS sequence"/>
</dbReference>
<evidence type="ECO:0000256" key="17">
    <source>
        <dbReference type="ARBA" id="ARBA00023136"/>
    </source>
</evidence>
<dbReference type="GO" id="GO:0006654">
    <property type="term" value="P:phosphatidic acid biosynthetic process"/>
    <property type="evidence" value="ECO:0007669"/>
    <property type="project" value="InterPro"/>
</dbReference>
<dbReference type="InterPro" id="IPR036945">
    <property type="entry name" value="DAGK_sf"/>
</dbReference>
<feature type="active site" description="Proton acceptor" evidence="20">
    <location>
        <position position="82"/>
    </location>
</feature>
<keyword evidence="15 24" id="KW-1133">Transmembrane helix</keyword>
<feature type="transmembrane region" description="Helical" evidence="24">
    <location>
        <begin position="109"/>
        <end position="130"/>
    </location>
</feature>
<evidence type="ECO:0000256" key="24">
    <source>
        <dbReference type="RuleBase" id="RU363065"/>
    </source>
</evidence>
<dbReference type="PANTHER" id="PTHR34299">
    <property type="entry name" value="DIACYLGLYCEROL KINASE"/>
    <property type="match status" value="1"/>
</dbReference>
<evidence type="ECO:0000313" key="26">
    <source>
        <dbReference type="Proteomes" id="UP000018731"/>
    </source>
</evidence>
<comment type="caution">
    <text evidence="25">The sequence shown here is derived from an EMBL/GenBank/DDBJ whole genome shotgun (WGS) entry which is preliminary data.</text>
</comment>
<keyword evidence="10 23" id="KW-0479">Metal-binding</keyword>
<accession>V8C9Q7</accession>
<keyword evidence="8 24" id="KW-0808">Transferase</keyword>
<evidence type="ECO:0000256" key="12">
    <source>
        <dbReference type="ARBA" id="ARBA00022777"/>
    </source>
</evidence>
<dbReference type="EC" id="2.7.1.107" evidence="3 24"/>
<dbReference type="CDD" id="cd14264">
    <property type="entry name" value="DAGK_IM"/>
    <property type="match status" value="1"/>
</dbReference>
<proteinExistence type="inferred from homology"/>
<feature type="binding site" evidence="22">
    <location>
        <position position="41"/>
    </location>
    <ligand>
        <name>ATP</name>
        <dbReference type="ChEBI" id="CHEBI:30616"/>
    </ligand>
</feature>
<reference evidence="25 26" key="1">
    <citation type="journal article" date="2014" name="Genome Announc.">
        <title>Draft genome sequences of six enterohepatic helicobacter species isolated from humans and one from rhesus macaques.</title>
        <authorList>
            <person name="Shen Z."/>
            <person name="Sheh A."/>
            <person name="Young S.K."/>
            <person name="Abouelliel A."/>
            <person name="Ward D.V."/>
            <person name="Earl A.M."/>
            <person name="Fox J.G."/>
        </authorList>
    </citation>
    <scope>NUCLEOTIDE SEQUENCE [LARGE SCALE GENOMIC DNA]</scope>
    <source>
        <strain evidence="25 26">MIT 99-5501</strain>
    </source>
</reference>
<comment type="similarity">
    <text evidence="2 24">Belongs to the bacterial diacylglycerol kinase family.</text>
</comment>
<dbReference type="GO" id="GO:0005524">
    <property type="term" value="F:ATP binding"/>
    <property type="evidence" value="ECO:0007669"/>
    <property type="project" value="UniProtKB-KW"/>
</dbReference>
<comment type="cofactor">
    <cofactor evidence="23">
        <name>Mg(2+)</name>
        <dbReference type="ChEBI" id="CHEBI:18420"/>
    </cofactor>
    <text evidence="23">Mn(2+), Zn(2+), Cd(2+) and Co(2+) support activity to lesser extents.</text>
</comment>
<evidence type="ECO:0000256" key="5">
    <source>
        <dbReference type="ARBA" id="ARBA00022475"/>
    </source>
</evidence>
<keyword evidence="9 24" id="KW-0812">Transmembrane</keyword>
<feature type="binding site" evidence="23">
    <location>
        <position position="89"/>
    </location>
    <ligand>
        <name>a divalent metal cation</name>
        <dbReference type="ChEBI" id="CHEBI:60240"/>
    </ligand>
</feature>
<evidence type="ECO:0000256" key="23">
    <source>
        <dbReference type="PIRSR" id="PIRSR600829-4"/>
    </source>
</evidence>
<dbReference type="RefSeq" id="WP_023927565.1">
    <property type="nucleotide sequence ID" value="NZ_KI669454.1"/>
</dbReference>
<evidence type="ECO:0000256" key="15">
    <source>
        <dbReference type="ARBA" id="ARBA00022989"/>
    </source>
</evidence>
<keyword evidence="18" id="KW-0594">Phospholipid biosynthesis</keyword>
<evidence type="ECO:0000256" key="2">
    <source>
        <dbReference type="ARBA" id="ARBA00005967"/>
    </source>
</evidence>
<evidence type="ECO:0000256" key="21">
    <source>
        <dbReference type="PIRSR" id="PIRSR600829-2"/>
    </source>
</evidence>
<sequence length="135" mass="15170">MSKHQKKLQKRNHKKGRTGLKRILNAAKYSQDGFISAWKEEEGFRQVSVLFVLSLGLGLWLGEGFCQKILLVFSGTLCVLVELFNTAIENAIDHTSLKPHPFAKKAKDMGSAAQLLSLLFFALVWGVFVYEHFAS</sequence>
<keyword evidence="12 24" id="KW-0418">Kinase</keyword>
<evidence type="ECO:0000256" key="9">
    <source>
        <dbReference type="ARBA" id="ARBA00022692"/>
    </source>
</evidence>
<evidence type="ECO:0000256" key="6">
    <source>
        <dbReference type="ARBA" id="ARBA00022516"/>
    </source>
</evidence>
<name>V8C9Q7_9HELI</name>
<evidence type="ECO:0000256" key="7">
    <source>
        <dbReference type="ARBA" id="ARBA00022519"/>
    </source>
</evidence>
<feature type="binding site" evidence="21">
    <location>
        <position position="111"/>
    </location>
    <ligand>
        <name>substrate</name>
    </ligand>
</feature>